<name>A0AAV0RLV9_9ROSI</name>
<keyword evidence="5 7" id="KW-0408">Iron</keyword>
<dbReference type="SUPFAM" id="SSF48264">
    <property type="entry name" value="Cytochrome P450"/>
    <property type="match status" value="1"/>
</dbReference>
<evidence type="ECO:0000256" key="2">
    <source>
        <dbReference type="ARBA" id="ARBA00022617"/>
    </source>
</evidence>
<accession>A0AAV0RLV9</accession>
<comment type="similarity">
    <text evidence="1 8">Belongs to the cytochrome P450 family.</text>
</comment>
<protein>
    <recommendedName>
        <fullName evidence="12">Cytochrome P450</fullName>
    </recommendedName>
</protein>
<keyword evidence="4 8" id="KW-0560">Oxidoreductase</keyword>
<evidence type="ECO:0000256" key="8">
    <source>
        <dbReference type="RuleBase" id="RU000461"/>
    </source>
</evidence>
<keyword evidence="3 7" id="KW-0479">Metal-binding</keyword>
<gene>
    <name evidence="10" type="ORF">LITE_LOCUS48828</name>
</gene>
<dbReference type="GO" id="GO:0004497">
    <property type="term" value="F:monooxygenase activity"/>
    <property type="evidence" value="ECO:0007669"/>
    <property type="project" value="UniProtKB-KW"/>
</dbReference>
<dbReference type="PROSITE" id="PS00086">
    <property type="entry name" value="CYTOCHROME_P450"/>
    <property type="match status" value="1"/>
</dbReference>
<keyword evidence="11" id="KW-1185">Reference proteome</keyword>
<dbReference type="PANTHER" id="PTHR47947">
    <property type="entry name" value="CYTOCHROME P450 82C3-RELATED"/>
    <property type="match status" value="1"/>
</dbReference>
<proteinExistence type="inferred from homology"/>
<dbReference type="InterPro" id="IPR002401">
    <property type="entry name" value="Cyt_P450_E_grp-I"/>
</dbReference>
<comment type="cofactor">
    <cofactor evidence="7">
        <name>heme</name>
        <dbReference type="ChEBI" id="CHEBI:30413"/>
    </cofactor>
</comment>
<sequence>MELFFPFMNTATLALAVVLLLSYFLFRRPKSGKGKQVPEAGRSWPVIGHLLSLRGAELPHLKFAELADKYGPIFMVRIGLFPNLVVSSSELAKELYTTHDAAISSRPNLTASVILGNNSANFGFSPYGEYWRQMRKITALELLSNRRLDLLKHVRTSEVKAAIKDLYTVWEKHNNRTGDIKVYAQMNKWFGDMNLNVILGMVAGKRYFGSVAVEDEKQAERCRKLMRDFFHYAGQLVVRDMFPFLGFLDVGGHEKAMKKLNDDLNSLAEEWIEEHRNKKETTSSDDEQQQDFIDVLLSVLKDVDLNGYDLDTVCKSTAMVTLIIGGTDTTTVTLTWALSLLLNNPSTLTRAQEELDEIVGKERLVDESDIAKLPYFQAILKEAMRLYPAGPIGGPREFSKDCTVAGYHVPAGTRLLVNIYKLQTDPKVWSNPMEFKPEKFLTAQYKDLDVKGQHFELIPFGAGRRSCPGINFGIQMTELALASLLQAFEISTMSGEPVDMTAAPGLSVSRATPLEVLVKPRLPSSFYK</sequence>
<dbReference type="GO" id="GO:0020037">
    <property type="term" value="F:heme binding"/>
    <property type="evidence" value="ECO:0007669"/>
    <property type="project" value="InterPro"/>
</dbReference>
<evidence type="ECO:0000256" key="9">
    <source>
        <dbReference type="SAM" id="Phobius"/>
    </source>
</evidence>
<evidence type="ECO:0000256" key="6">
    <source>
        <dbReference type="ARBA" id="ARBA00023033"/>
    </source>
</evidence>
<dbReference type="GO" id="GO:0005506">
    <property type="term" value="F:iron ion binding"/>
    <property type="evidence" value="ECO:0007669"/>
    <property type="project" value="InterPro"/>
</dbReference>
<dbReference type="EMBL" id="CAMGYJ010000011">
    <property type="protein sequence ID" value="CAI0558559.1"/>
    <property type="molecule type" value="Genomic_DNA"/>
</dbReference>
<dbReference type="PRINTS" id="PR00463">
    <property type="entry name" value="EP450I"/>
</dbReference>
<dbReference type="InterPro" id="IPR050651">
    <property type="entry name" value="Plant_Cytochrome_P450_Monoox"/>
</dbReference>
<keyword evidence="9" id="KW-0812">Transmembrane</keyword>
<comment type="caution">
    <text evidence="10">The sequence shown here is derived from an EMBL/GenBank/DDBJ whole genome shotgun (WGS) entry which is preliminary data.</text>
</comment>
<evidence type="ECO:0000256" key="5">
    <source>
        <dbReference type="ARBA" id="ARBA00023004"/>
    </source>
</evidence>
<keyword evidence="6 8" id="KW-0503">Monooxygenase</keyword>
<dbReference type="GO" id="GO:0016705">
    <property type="term" value="F:oxidoreductase activity, acting on paired donors, with incorporation or reduction of molecular oxygen"/>
    <property type="evidence" value="ECO:0007669"/>
    <property type="project" value="InterPro"/>
</dbReference>
<dbReference type="PRINTS" id="PR00385">
    <property type="entry name" value="P450"/>
</dbReference>
<dbReference type="Gene3D" id="1.10.630.10">
    <property type="entry name" value="Cytochrome P450"/>
    <property type="match status" value="1"/>
</dbReference>
<evidence type="ECO:0000256" key="3">
    <source>
        <dbReference type="ARBA" id="ARBA00022723"/>
    </source>
</evidence>
<keyword evidence="9" id="KW-1133">Transmembrane helix</keyword>
<dbReference type="CDD" id="cd20654">
    <property type="entry name" value="CYP82"/>
    <property type="match status" value="1"/>
</dbReference>
<evidence type="ECO:0000256" key="7">
    <source>
        <dbReference type="PIRSR" id="PIRSR602401-1"/>
    </source>
</evidence>
<dbReference type="InterPro" id="IPR017972">
    <property type="entry name" value="Cyt_P450_CS"/>
</dbReference>
<dbReference type="AlphaFoldDB" id="A0AAV0RLV9"/>
<keyword evidence="2 7" id="KW-0349">Heme</keyword>
<evidence type="ECO:0000256" key="4">
    <source>
        <dbReference type="ARBA" id="ARBA00023002"/>
    </source>
</evidence>
<dbReference type="Proteomes" id="UP001154282">
    <property type="component" value="Unassembled WGS sequence"/>
</dbReference>
<keyword evidence="9" id="KW-0472">Membrane</keyword>
<reference evidence="10" key="1">
    <citation type="submission" date="2022-08" db="EMBL/GenBank/DDBJ databases">
        <authorList>
            <person name="Gutierrez-Valencia J."/>
        </authorList>
    </citation>
    <scope>NUCLEOTIDE SEQUENCE</scope>
</reference>
<evidence type="ECO:0000313" key="10">
    <source>
        <dbReference type="EMBL" id="CAI0558559.1"/>
    </source>
</evidence>
<evidence type="ECO:0008006" key="12">
    <source>
        <dbReference type="Google" id="ProtNLM"/>
    </source>
</evidence>
<evidence type="ECO:0000256" key="1">
    <source>
        <dbReference type="ARBA" id="ARBA00010617"/>
    </source>
</evidence>
<dbReference type="Pfam" id="PF00067">
    <property type="entry name" value="p450"/>
    <property type="match status" value="1"/>
</dbReference>
<feature type="transmembrane region" description="Helical" evidence="9">
    <location>
        <begin position="6"/>
        <end position="26"/>
    </location>
</feature>
<evidence type="ECO:0000313" key="11">
    <source>
        <dbReference type="Proteomes" id="UP001154282"/>
    </source>
</evidence>
<dbReference type="FunFam" id="1.10.630.10:FF:000026">
    <property type="entry name" value="Cytochrome P450 82C4"/>
    <property type="match status" value="1"/>
</dbReference>
<dbReference type="InterPro" id="IPR001128">
    <property type="entry name" value="Cyt_P450"/>
</dbReference>
<organism evidence="10 11">
    <name type="scientific">Linum tenue</name>
    <dbReference type="NCBI Taxonomy" id="586396"/>
    <lineage>
        <taxon>Eukaryota</taxon>
        <taxon>Viridiplantae</taxon>
        <taxon>Streptophyta</taxon>
        <taxon>Embryophyta</taxon>
        <taxon>Tracheophyta</taxon>
        <taxon>Spermatophyta</taxon>
        <taxon>Magnoliopsida</taxon>
        <taxon>eudicotyledons</taxon>
        <taxon>Gunneridae</taxon>
        <taxon>Pentapetalae</taxon>
        <taxon>rosids</taxon>
        <taxon>fabids</taxon>
        <taxon>Malpighiales</taxon>
        <taxon>Linaceae</taxon>
        <taxon>Linum</taxon>
    </lineage>
</organism>
<feature type="binding site" description="axial binding residue" evidence="7">
    <location>
        <position position="467"/>
    </location>
    <ligand>
        <name>heme</name>
        <dbReference type="ChEBI" id="CHEBI:30413"/>
    </ligand>
    <ligandPart>
        <name>Fe</name>
        <dbReference type="ChEBI" id="CHEBI:18248"/>
    </ligandPart>
</feature>
<dbReference type="PANTHER" id="PTHR47947:SF39">
    <property type="entry name" value="CYTOCHROME P450"/>
    <property type="match status" value="1"/>
</dbReference>
<dbReference type="InterPro" id="IPR036396">
    <property type="entry name" value="Cyt_P450_sf"/>
</dbReference>